<proteinExistence type="predicted"/>
<dbReference type="AlphaFoldDB" id="X1LBG0"/>
<accession>X1LBG0</accession>
<organism evidence="1">
    <name type="scientific">marine sediment metagenome</name>
    <dbReference type="NCBI Taxonomy" id="412755"/>
    <lineage>
        <taxon>unclassified sequences</taxon>
        <taxon>metagenomes</taxon>
        <taxon>ecological metagenomes</taxon>
    </lineage>
</organism>
<sequence>MERDGWFDEKGRELFTDALVEKGEEIKAYLEDGKIDEDKINKHFRI</sequence>
<evidence type="ECO:0000313" key="1">
    <source>
        <dbReference type="EMBL" id="GAH99764.1"/>
    </source>
</evidence>
<comment type="caution">
    <text evidence="1">The sequence shown here is derived from an EMBL/GenBank/DDBJ whole genome shotgun (WGS) entry which is preliminary data.</text>
</comment>
<feature type="non-terminal residue" evidence="1">
    <location>
        <position position="46"/>
    </location>
</feature>
<protein>
    <submittedName>
        <fullName evidence="1">Uncharacterized protein</fullName>
    </submittedName>
</protein>
<reference evidence="1" key="1">
    <citation type="journal article" date="2014" name="Front. Microbiol.">
        <title>High frequency of phylogenetically diverse reductive dehalogenase-homologous genes in deep subseafloor sedimentary metagenomes.</title>
        <authorList>
            <person name="Kawai M."/>
            <person name="Futagami T."/>
            <person name="Toyoda A."/>
            <person name="Takaki Y."/>
            <person name="Nishi S."/>
            <person name="Hori S."/>
            <person name="Arai W."/>
            <person name="Tsubouchi T."/>
            <person name="Morono Y."/>
            <person name="Uchiyama I."/>
            <person name="Ito T."/>
            <person name="Fujiyama A."/>
            <person name="Inagaki F."/>
            <person name="Takami H."/>
        </authorList>
    </citation>
    <scope>NUCLEOTIDE SEQUENCE</scope>
    <source>
        <strain evidence="1">Expedition CK06-06</strain>
    </source>
</reference>
<gene>
    <name evidence="1" type="ORF">S03H2_72353</name>
</gene>
<dbReference type="EMBL" id="BARU01048866">
    <property type="protein sequence ID" value="GAH99764.1"/>
    <property type="molecule type" value="Genomic_DNA"/>
</dbReference>
<name>X1LBG0_9ZZZZ</name>